<dbReference type="PANTHER" id="PTHR43065">
    <property type="entry name" value="SENSOR HISTIDINE KINASE"/>
    <property type="match status" value="1"/>
</dbReference>
<evidence type="ECO:0000256" key="3">
    <source>
        <dbReference type="ARBA" id="ARBA00022553"/>
    </source>
</evidence>
<dbReference type="SMART" id="SM00388">
    <property type="entry name" value="HisKA"/>
    <property type="match status" value="1"/>
</dbReference>
<keyword evidence="8" id="KW-0902">Two-component regulatory system</keyword>
<evidence type="ECO:0000259" key="11">
    <source>
        <dbReference type="PROSITE" id="PS50112"/>
    </source>
</evidence>
<dbReference type="Proteomes" id="UP000248168">
    <property type="component" value="Unassembled WGS sequence"/>
</dbReference>
<dbReference type="Pfam" id="PF02518">
    <property type="entry name" value="HATPase_c"/>
    <property type="match status" value="1"/>
</dbReference>
<dbReference type="PRINTS" id="PR00344">
    <property type="entry name" value="BCTRLSENSOR"/>
</dbReference>
<evidence type="ECO:0000256" key="1">
    <source>
        <dbReference type="ARBA" id="ARBA00000085"/>
    </source>
</evidence>
<dbReference type="InParanoid" id="A0A330L7A6"/>
<keyword evidence="5" id="KW-0547">Nucleotide-binding</keyword>
<dbReference type="PANTHER" id="PTHR43065:SF10">
    <property type="entry name" value="PEROXIDE STRESS-ACTIVATED HISTIDINE KINASE MAK3"/>
    <property type="match status" value="1"/>
</dbReference>
<dbReference type="SUPFAM" id="SSF47384">
    <property type="entry name" value="Homodimeric domain of signal transducing histidine kinase"/>
    <property type="match status" value="1"/>
</dbReference>
<evidence type="ECO:0000256" key="4">
    <source>
        <dbReference type="ARBA" id="ARBA00022679"/>
    </source>
</evidence>
<dbReference type="SMART" id="SM00091">
    <property type="entry name" value="PAS"/>
    <property type="match status" value="1"/>
</dbReference>
<protein>
    <recommendedName>
        <fullName evidence="2">histidine kinase</fullName>
        <ecNumber evidence="2">2.7.13.3</ecNumber>
    </recommendedName>
</protein>
<proteinExistence type="predicted"/>
<evidence type="ECO:0000256" key="6">
    <source>
        <dbReference type="ARBA" id="ARBA00022777"/>
    </source>
</evidence>
<dbReference type="PROSITE" id="PS50109">
    <property type="entry name" value="HIS_KIN"/>
    <property type="match status" value="1"/>
</dbReference>
<dbReference type="InterPro" id="IPR036890">
    <property type="entry name" value="HATPase_C_sf"/>
</dbReference>
<dbReference type="Gene3D" id="3.30.450.20">
    <property type="entry name" value="PAS domain"/>
    <property type="match status" value="1"/>
</dbReference>
<dbReference type="InterPro" id="IPR000014">
    <property type="entry name" value="PAS"/>
</dbReference>
<organism evidence="12 13">
    <name type="scientific">Nitrospira lenta</name>
    <dbReference type="NCBI Taxonomy" id="1436998"/>
    <lineage>
        <taxon>Bacteria</taxon>
        <taxon>Pseudomonadati</taxon>
        <taxon>Nitrospirota</taxon>
        <taxon>Nitrospiria</taxon>
        <taxon>Nitrospirales</taxon>
        <taxon>Nitrospiraceae</taxon>
        <taxon>Nitrospira</taxon>
    </lineage>
</organism>
<dbReference type="InterPro" id="IPR036097">
    <property type="entry name" value="HisK_dim/P_sf"/>
</dbReference>
<keyword evidence="4 12" id="KW-0808">Transferase</keyword>
<dbReference type="GO" id="GO:0006355">
    <property type="term" value="P:regulation of DNA-templated transcription"/>
    <property type="evidence" value="ECO:0007669"/>
    <property type="project" value="InterPro"/>
</dbReference>
<keyword evidence="6 12" id="KW-0418">Kinase</keyword>
<evidence type="ECO:0000256" key="7">
    <source>
        <dbReference type="ARBA" id="ARBA00022840"/>
    </source>
</evidence>
<comment type="catalytic activity">
    <reaction evidence="1">
        <text>ATP + protein L-histidine = ADP + protein N-phospho-L-histidine.</text>
        <dbReference type="EC" id="2.7.13.3"/>
    </reaction>
</comment>
<dbReference type="CDD" id="cd00082">
    <property type="entry name" value="HisKA"/>
    <property type="match status" value="1"/>
</dbReference>
<dbReference type="Pfam" id="PF00512">
    <property type="entry name" value="HisKA"/>
    <property type="match status" value="1"/>
</dbReference>
<dbReference type="Gene3D" id="3.30.565.10">
    <property type="entry name" value="Histidine kinase-like ATPase, C-terminal domain"/>
    <property type="match status" value="1"/>
</dbReference>
<dbReference type="InterPro" id="IPR004358">
    <property type="entry name" value="Sig_transdc_His_kin-like_C"/>
</dbReference>
<evidence type="ECO:0000313" key="13">
    <source>
        <dbReference type="Proteomes" id="UP000248168"/>
    </source>
</evidence>
<dbReference type="InterPro" id="IPR003594">
    <property type="entry name" value="HATPase_dom"/>
</dbReference>
<dbReference type="GO" id="GO:0000155">
    <property type="term" value="F:phosphorelay sensor kinase activity"/>
    <property type="evidence" value="ECO:0007669"/>
    <property type="project" value="InterPro"/>
</dbReference>
<keyword evidence="13" id="KW-1185">Reference proteome</keyword>
<dbReference type="InterPro" id="IPR035965">
    <property type="entry name" value="PAS-like_dom_sf"/>
</dbReference>
<dbReference type="EC" id="2.7.13.3" evidence="2"/>
<dbReference type="PROSITE" id="PS50112">
    <property type="entry name" value="PAS"/>
    <property type="match status" value="1"/>
</dbReference>
<evidence type="ECO:0000313" key="12">
    <source>
        <dbReference type="EMBL" id="SPP65217.1"/>
    </source>
</evidence>
<feature type="domain" description="Histidine kinase" evidence="10">
    <location>
        <begin position="183"/>
        <end position="396"/>
    </location>
</feature>
<feature type="domain" description="PAS" evidence="11">
    <location>
        <begin position="64"/>
        <end position="110"/>
    </location>
</feature>
<reference evidence="13" key="1">
    <citation type="submission" date="2018-04" db="EMBL/GenBank/DDBJ databases">
        <authorList>
            <person name="Lucker S."/>
            <person name="Sakoula D."/>
        </authorList>
    </citation>
    <scope>NUCLEOTIDE SEQUENCE [LARGE SCALE GENOMIC DNA]</scope>
</reference>
<keyword evidence="3" id="KW-0597">Phosphoprotein</keyword>
<accession>A0A330L7A6</accession>
<dbReference type="InterPro" id="IPR013767">
    <property type="entry name" value="PAS_fold"/>
</dbReference>
<evidence type="ECO:0000256" key="5">
    <source>
        <dbReference type="ARBA" id="ARBA00022741"/>
    </source>
</evidence>
<dbReference type="SUPFAM" id="SSF55785">
    <property type="entry name" value="PYP-like sensor domain (PAS domain)"/>
    <property type="match status" value="1"/>
</dbReference>
<dbReference type="InterPro" id="IPR003661">
    <property type="entry name" value="HisK_dim/P_dom"/>
</dbReference>
<keyword evidence="7" id="KW-0067">ATP-binding</keyword>
<name>A0A330L7A6_9BACT</name>
<evidence type="ECO:0000259" key="10">
    <source>
        <dbReference type="PROSITE" id="PS50109"/>
    </source>
</evidence>
<dbReference type="InterPro" id="IPR005467">
    <property type="entry name" value="His_kinase_dom"/>
</dbReference>
<feature type="region of interest" description="Disordered" evidence="9">
    <location>
        <begin position="396"/>
        <end position="420"/>
    </location>
</feature>
<dbReference type="Pfam" id="PF00989">
    <property type="entry name" value="PAS"/>
    <property type="match status" value="1"/>
</dbReference>
<sequence length="434" mass="47816">MTTSTALHPAERDLLQEAFHTFDQAAHTLQQSYSTLTDRIEQMDVELSQSNAALRQQLQENEAMRAHLNGILDSLTTGVLVLDLDGHITRVNAAASRLLSRPADTLRGQSAATLMAELQLTVSEQPQRHESHVLTIAQRSLEASPGQSSGQLILIHDVTKMCQLEERLQRQHRFVAMGEMVGRIAHEIRNPLGSIELFASMLRRDLHEQPASLAYAEQISQAVHGLDRLLSNLLIYTQPERSARGWQPVETLVLDALTLAAHAITKTPVDIRLDLDPRIPAIWCNQGQFKQVVLNLILNAIQAMPAGGILTLKLVQADEQALGGRAICMTIADNGPGIDPAHRSRIFDPFFTTKDEGTGLGLAIVHAIIDAHHGRIDVESRLGDGTTFTILLPYPTEPSLRDGEPHEWNGQGERPLSDSKTIALSELMEESTHE</sequence>
<dbReference type="GO" id="GO:0005524">
    <property type="term" value="F:ATP binding"/>
    <property type="evidence" value="ECO:0007669"/>
    <property type="project" value="UniProtKB-KW"/>
</dbReference>
<evidence type="ECO:0000256" key="9">
    <source>
        <dbReference type="SAM" id="MobiDB-lite"/>
    </source>
</evidence>
<dbReference type="Gene3D" id="1.10.287.130">
    <property type="match status" value="1"/>
</dbReference>
<evidence type="ECO:0000256" key="8">
    <source>
        <dbReference type="ARBA" id="ARBA00023012"/>
    </source>
</evidence>
<dbReference type="OrthoDB" id="9776727at2"/>
<dbReference type="AlphaFoldDB" id="A0A330L7A6"/>
<dbReference type="CDD" id="cd00130">
    <property type="entry name" value="PAS"/>
    <property type="match status" value="1"/>
</dbReference>
<dbReference type="EMBL" id="OUNR01000016">
    <property type="protein sequence ID" value="SPP65217.1"/>
    <property type="molecule type" value="Genomic_DNA"/>
</dbReference>
<dbReference type="SMART" id="SM00387">
    <property type="entry name" value="HATPase_c"/>
    <property type="match status" value="1"/>
</dbReference>
<gene>
    <name evidence="12" type="ORF">NITLEN_30131</name>
</gene>
<dbReference type="SUPFAM" id="SSF55874">
    <property type="entry name" value="ATPase domain of HSP90 chaperone/DNA topoisomerase II/histidine kinase"/>
    <property type="match status" value="1"/>
</dbReference>
<evidence type="ECO:0000256" key="2">
    <source>
        <dbReference type="ARBA" id="ARBA00012438"/>
    </source>
</evidence>
<dbReference type="RefSeq" id="WP_121989535.1">
    <property type="nucleotide sequence ID" value="NZ_OUNR01000016.1"/>
</dbReference>